<dbReference type="Pfam" id="PF02129">
    <property type="entry name" value="Peptidase_S15"/>
    <property type="match status" value="1"/>
</dbReference>
<evidence type="ECO:0000256" key="6">
    <source>
        <dbReference type="ARBA" id="ARBA00022801"/>
    </source>
</evidence>
<evidence type="ECO:0000256" key="3">
    <source>
        <dbReference type="ARBA" id="ARBA00012463"/>
    </source>
</evidence>
<feature type="chain" id="PRO_5045605898" description="Xaa-Pro dipeptidyl-peptidase" evidence="9">
    <location>
        <begin position="24"/>
        <end position="574"/>
    </location>
</feature>
<accession>A0ABT9MXK5</accession>
<comment type="caution">
    <text evidence="11">The sequence shown here is derived from an EMBL/GenBank/DDBJ whole genome shotgun (WGS) entry which is preliminary data.</text>
</comment>
<sequence length="574" mass="62112">MVRTLIAASLVLASVAAGAPAQAAGGRTTIVVRDGATQPVFDYATAINEDVWVESPTDSDHDGVRDRIHLNITRPAETETAGLRVASLIMPTPYGGVAPEVPYPSVDVDRLPQEGIHSKSAAATAANRALTSLNAAPAAVSTWEYYTTRGYAMIAMDSIGTATSTGCPDAGGPDEIVSTRAVVDWLDGRGRAFDADGDVVSARWSARSVGMYGVSYNGTLPIMAAITGRSALKTIIPMSAVTSWYDYYRANGLVVAPGGWQGEDLDIMARYVLSRANPEACAPNVAWLSQAQDRVTGDYSRVWAARDYTAQAGNIEASVLVVQGLQDWNVKPKQGVQLWDALRTEKKLWLYDRGHGSSCAPEFAPAMHRWVDHYLYRVDSGIEDEAPVTLEDDACAVTETTTAWPVPGTRDVTYPLATGQPRTDTFVDAGRTLTAEQLLSRPEHALSYPLPVLKRDTRLSGTPWITADVSIDRTAANLTALLVSYAPDGTATILTRGWTDPQNRRSVWRSEPVTPGETYRLRWDLQPVDRTIPAGHRLGVVVISTDYDYTLRPLPGTEVSIRPVSSTIQLPVVR</sequence>
<comment type="catalytic activity">
    <reaction evidence="1">
        <text>Hydrolyzes Xaa-Pro-|- bonds to release unblocked, N-terminal dipeptides from substrates including Ala-Pro-|-p-nitroanilide and (sequentially) Tyr-Pro-|-Phe-Pro-|-Gly-Pro-|-Ile.</text>
        <dbReference type="EC" id="3.4.14.11"/>
    </reaction>
</comment>
<evidence type="ECO:0000259" key="10">
    <source>
        <dbReference type="SMART" id="SM00939"/>
    </source>
</evidence>
<evidence type="ECO:0000256" key="1">
    <source>
        <dbReference type="ARBA" id="ARBA00000123"/>
    </source>
</evidence>
<keyword evidence="7" id="KW-0720">Serine protease</keyword>
<dbReference type="EMBL" id="JAUSRA010000001">
    <property type="protein sequence ID" value="MDP9796153.1"/>
    <property type="molecule type" value="Genomic_DNA"/>
</dbReference>
<gene>
    <name evidence="11" type="ORF">J2S43_004665</name>
</gene>
<feature type="signal peptide" evidence="9">
    <location>
        <begin position="1"/>
        <end position="23"/>
    </location>
</feature>
<dbReference type="InterPro" id="IPR000383">
    <property type="entry name" value="Xaa-Pro-like_dom"/>
</dbReference>
<name>A0ABT9MXK5_9ACTN</name>
<keyword evidence="6 11" id="KW-0378">Hydrolase</keyword>
<dbReference type="PRINTS" id="PR00923">
    <property type="entry name" value="LACTOPTASE"/>
</dbReference>
<dbReference type="SUPFAM" id="SSF49785">
    <property type="entry name" value="Galactose-binding domain-like"/>
    <property type="match status" value="1"/>
</dbReference>
<organism evidence="11 12">
    <name type="scientific">Catenuloplanes nepalensis</name>
    <dbReference type="NCBI Taxonomy" id="587533"/>
    <lineage>
        <taxon>Bacteria</taxon>
        <taxon>Bacillati</taxon>
        <taxon>Actinomycetota</taxon>
        <taxon>Actinomycetes</taxon>
        <taxon>Micromonosporales</taxon>
        <taxon>Micromonosporaceae</taxon>
        <taxon>Catenuloplanes</taxon>
    </lineage>
</organism>
<dbReference type="Gene3D" id="2.60.120.260">
    <property type="entry name" value="Galactose-binding domain-like"/>
    <property type="match status" value="1"/>
</dbReference>
<dbReference type="Proteomes" id="UP001240984">
    <property type="component" value="Unassembled WGS sequence"/>
</dbReference>
<dbReference type="SUPFAM" id="SSF53474">
    <property type="entry name" value="alpha/beta-Hydrolases"/>
    <property type="match status" value="1"/>
</dbReference>
<dbReference type="Gene3D" id="3.40.50.1820">
    <property type="entry name" value="alpha/beta hydrolase"/>
    <property type="match status" value="1"/>
</dbReference>
<dbReference type="InterPro" id="IPR008252">
    <property type="entry name" value="Pept_S15_Xpro"/>
</dbReference>
<keyword evidence="5" id="KW-0645">Protease</keyword>
<evidence type="ECO:0000256" key="8">
    <source>
        <dbReference type="ARBA" id="ARBA00030045"/>
    </source>
</evidence>
<comment type="similarity">
    <text evidence="2">Belongs to the peptidase S15 family.</text>
</comment>
<dbReference type="RefSeq" id="WP_306832525.1">
    <property type="nucleotide sequence ID" value="NZ_JAUSRA010000001.1"/>
</dbReference>
<evidence type="ECO:0000313" key="11">
    <source>
        <dbReference type="EMBL" id="MDP9796153.1"/>
    </source>
</evidence>
<dbReference type="SMART" id="SM00939">
    <property type="entry name" value="PepX_C"/>
    <property type="match status" value="1"/>
</dbReference>
<dbReference type="InterPro" id="IPR029058">
    <property type="entry name" value="AB_hydrolase_fold"/>
</dbReference>
<dbReference type="Pfam" id="PF08530">
    <property type="entry name" value="PepX_C"/>
    <property type="match status" value="1"/>
</dbReference>
<protein>
    <recommendedName>
        <fullName evidence="3">Xaa-Pro dipeptidyl-peptidase</fullName>
        <ecNumber evidence="3">3.4.14.11</ecNumber>
    </recommendedName>
    <alternativeName>
        <fullName evidence="8">X-prolyl-dipeptidyl aminopeptidase</fullName>
    </alternativeName>
</protein>
<keyword evidence="12" id="KW-1185">Reference proteome</keyword>
<evidence type="ECO:0000256" key="2">
    <source>
        <dbReference type="ARBA" id="ARBA00010819"/>
    </source>
</evidence>
<keyword evidence="9" id="KW-0732">Signal</keyword>
<evidence type="ECO:0000256" key="9">
    <source>
        <dbReference type="SAM" id="SignalP"/>
    </source>
</evidence>
<evidence type="ECO:0000256" key="5">
    <source>
        <dbReference type="ARBA" id="ARBA00022670"/>
    </source>
</evidence>
<reference evidence="11 12" key="1">
    <citation type="submission" date="2023-07" db="EMBL/GenBank/DDBJ databases">
        <title>Sequencing the genomes of 1000 actinobacteria strains.</title>
        <authorList>
            <person name="Klenk H.-P."/>
        </authorList>
    </citation>
    <scope>NUCLEOTIDE SEQUENCE [LARGE SCALE GENOMIC DNA]</scope>
    <source>
        <strain evidence="11 12">DSM 44710</strain>
    </source>
</reference>
<feature type="domain" description="Xaa-Pro dipeptidyl-peptidase C-terminal" evidence="10">
    <location>
        <begin position="368"/>
        <end position="569"/>
    </location>
</feature>
<evidence type="ECO:0000256" key="4">
    <source>
        <dbReference type="ARBA" id="ARBA00022438"/>
    </source>
</evidence>
<dbReference type="InterPro" id="IPR008979">
    <property type="entry name" value="Galactose-bd-like_sf"/>
</dbReference>
<dbReference type="EC" id="3.4.14.11" evidence="3"/>
<evidence type="ECO:0000256" key="7">
    <source>
        <dbReference type="ARBA" id="ARBA00022825"/>
    </source>
</evidence>
<keyword evidence="4" id="KW-0031">Aminopeptidase</keyword>
<evidence type="ECO:0000313" key="12">
    <source>
        <dbReference type="Proteomes" id="UP001240984"/>
    </source>
</evidence>
<dbReference type="InterPro" id="IPR013736">
    <property type="entry name" value="Xaa-Pro_dipept_C"/>
</dbReference>
<dbReference type="GO" id="GO:0008239">
    <property type="term" value="F:dipeptidyl-peptidase activity"/>
    <property type="evidence" value="ECO:0007669"/>
    <property type="project" value="UniProtKB-EC"/>
</dbReference>
<proteinExistence type="inferred from homology"/>